<dbReference type="GO" id="GO:0047617">
    <property type="term" value="F:fatty acyl-CoA hydrolase activity"/>
    <property type="evidence" value="ECO:0007669"/>
    <property type="project" value="InterPro"/>
</dbReference>
<sequence>MNELQEPFELVKISENSFKSKHFLTKPHPSVRGVYGGNLAGQAVLVAIRTVPKGFVPHSLHSYFVKAGLPDRDFFWEVERLSDGKSFCNRIVKALQDGEVKYVAQISLTTKNSMKQQQSAYEEFKKKVSSGEADEDDDILPVSKPVHFGRPYPKWLGKYSPDEIKINPRVDNRHISHKLPPEMTDLELTRKDEENTPATERQLSYFVKWGNQNKPDLRAADLDEFRYTGLAFISDSIFLTRIARVLRIPNLDHGQMAFYFSVSLDHIIYFHDSDFDPTEWMSFSFNAVRFSNDRALIEGEFFDSKGKHIASVIQEGIVKLGHLSEKAKL</sequence>
<dbReference type="GO" id="GO:0009062">
    <property type="term" value="P:fatty acid catabolic process"/>
    <property type="evidence" value="ECO:0007669"/>
    <property type="project" value="TreeGrafter"/>
</dbReference>
<dbReference type="CDD" id="cd03445">
    <property type="entry name" value="Thioesterase_II_repeat2"/>
    <property type="match status" value="1"/>
</dbReference>
<dbReference type="OrthoDB" id="68328at2759"/>
<feature type="domain" description="Acyl-CoA thioesterase-like N-terminal HotDog" evidence="3">
    <location>
        <begin position="26"/>
        <end position="107"/>
    </location>
</feature>
<evidence type="ECO:0000259" key="3">
    <source>
        <dbReference type="Pfam" id="PF13622"/>
    </source>
</evidence>
<dbReference type="GO" id="GO:0006637">
    <property type="term" value="P:acyl-CoA metabolic process"/>
    <property type="evidence" value="ECO:0007669"/>
    <property type="project" value="InterPro"/>
</dbReference>
<dbReference type="InterPro" id="IPR029069">
    <property type="entry name" value="HotDog_dom_sf"/>
</dbReference>
<dbReference type="Pfam" id="PF13622">
    <property type="entry name" value="4HBT_3"/>
    <property type="match status" value="1"/>
</dbReference>
<dbReference type="InterPro" id="IPR042171">
    <property type="entry name" value="Acyl-CoA_hotdog"/>
</dbReference>
<dbReference type="Proteomes" id="UP000837801">
    <property type="component" value="Unassembled WGS sequence"/>
</dbReference>
<dbReference type="EMBL" id="CAKXYY010000016">
    <property type="protein sequence ID" value="CAH2354358.1"/>
    <property type="molecule type" value="Genomic_DNA"/>
</dbReference>
<dbReference type="AlphaFoldDB" id="A0A9P0QT01"/>
<keyword evidence="2 5" id="KW-0378">Hydrolase</keyword>
<dbReference type="PANTHER" id="PTHR11066:SF34">
    <property type="entry name" value="ACYL-COENZYME A THIOESTERASE 8"/>
    <property type="match status" value="1"/>
</dbReference>
<evidence type="ECO:0000313" key="6">
    <source>
        <dbReference type="Proteomes" id="UP000837801"/>
    </source>
</evidence>
<organism evidence="5 6">
    <name type="scientific">[Candida] railenensis</name>
    <dbReference type="NCBI Taxonomy" id="45579"/>
    <lineage>
        <taxon>Eukaryota</taxon>
        <taxon>Fungi</taxon>
        <taxon>Dikarya</taxon>
        <taxon>Ascomycota</taxon>
        <taxon>Saccharomycotina</taxon>
        <taxon>Pichiomycetes</taxon>
        <taxon>Debaryomycetaceae</taxon>
        <taxon>Kurtzmaniella</taxon>
    </lineage>
</organism>
<reference evidence="5" key="1">
    <citation type="submission" date="2022-03" db="EMBL/GenBank/DDBJ databases">
        <authorList>
            <person name="Legras J.-L."/>
            <person name="Devillers H."/>
            <person name="Grondin C."/>
        </authorList>
    </citation>
    <scope>NUCLEOTIDE SEQUENCE</scope>
    <source>
        <strain evidence="5">CLIB 1423</strain>
    </source>
</reference>
<dbReference type="CDD" id="cd03444">
    <property type="entry name" value="Thioesterase_II_repeat1"/>
    <property type="match status" value="1"/>
</dbReference>
<dbReference type="SUPFAM" id="SSF54637">
    <property type="entry name" value="Thioesterase/thiol ester dehydrase-isomerase"/>
    <property type="match status" value="2"/>
</dbReference>
<accession>A0A9P0QT01</accession>
<keyword evidence="6" id="KW-1185">Reference proteome</keyword>
<proteinExistence type="inferred from homology"/>
<gene>
    <name evidence="5" type="ORF">CLIB1423_16S00848</name>
</gene>
<evidence type="ECO:0000259" key="4">
    <source>
        <dbReference type="Pfam" id="PF20789"/>
    </source>
</evidence>
<evidence type="ECO:0000256" key="1">
    <source>
        <dbReference type="ARBA" id="ARBA00006538"/>
    </source>
</evidence>
<comment type="similarity">
    <text evidence="1">Belongs to the C/M/P thioester hydrolase family.</text>
</comment>
<evidence type="ECO:0000256" key="2">
    <source>
        <dbReference type="ARBA" id="ARBA00022801"/>
    </source>
</evidence>
<feature type="domain" description="Acyl-CoA thioesterase-like C-terminal" evidence="4">
    <location>
        <begin position="187"/>
        <end position="318"/>
    </location>
</feature>
<comment type="caution">
    <text evidence="5">The sequence shown here is derived from an EMBL/GenBank/DDBJ whole genome shotgun (WGS) entry which is preliminary data.</text>
</comment>
<dbReference type="InterPro" id="IPR049450">
    <property type="entry name" value="ACOT8-like_C"/>
</dbReference>
<dbReference type="InterPro" id="IPR049449">
    <property type="entry name" value="TesB_ACOT8-like_N"/>
</dbReference>
<dbReference type="Pfam" id="PF20789">
    <property type="entry name" value="4HBT_3C"/>
    <property type="match status" value="1"/>
</dbReference>
<dbReference type="Gene3D" id="2.40.160.210">
    <property type="entry name" value="Acyl-CoA thioesterase, double hotdog domain"/>
    <property type="match status" value="1"/>
</dbReference>
<name>A0A9P0QT01_9ASCO</name>
<dbReference type="PANTHER" id="PTHR11066">
    <property type="entry name" value="ACYL-COA THIOESTERASE"/>
    <property type="match status" value="1"/>
</dbReference>
<dbReference type="GO" id="GO:0005782">
    <property type="term" value="C:peroxisomal matrix"/>
    <property type="evidence" value="ECO:0007669"/>
    <property type="project" value="UniProtKB-SubCell"/>
</dbReference>
<dbReference type="InterPro" id="IPR003703">
    <property type="entry name" value="Acyl_CoA_thio"/>
</dbReference>
<protein>
    <submittedName>
        <fullName evidence="5">Peroxisomal acyl-coenzyme A thioester hydrolase 1</fullName>
    </submittedName>
</protein>
<evidence type="ECO:0000313" key="5">
    <source>
        <dbReference type="EMBL" id="CAH2354358.1"/>
    </source>
</evidence>